<name>A0ABR0MHN8_GOSAR</name>
<proteinExistence type="predicted"/>
<dbReference type="Proteomes" id="UP001358586">
    <property type="component" value="Chromosome 13"/>
</dbReference>
<comment type="caution">
    <text evidence="1">The sequence shown here is derived from an EMBL/GenBank/DDBJ whole genome shotgun (WGS) entry which is preliminary data.</text>
</comment>
<evidence type="ECO:0000313" key="1">
    <source>
        <dbReference type="EMBL" id="KAK5772768.1"/>
    </source>
</evidence>
<dbReference type="EMBL" id="JARKNE010000013">
    <property type="protein sequence ID" value="KAK5772768.1"/>
    <property type="molecule type" value="Genomic_DNA"/>
</dbReference>
<sequence length="69" mass="7396">MEGGGLWRILGKINPRMVARNASGDILGLRTEIHEEVASLSAVEARAMIMGKQMGFKSVINEGNSAIVI</sequence>
<reference evidence="1 2" key="1">
    <citation type="submission" date="2023-03" db="EMBL/GenBank/DDBJ databases">
        <title>WGS of Gossypium arboreum.</title>
        <authorList>
            <person name="Yu D."/>
        </authorList>
    </citation>
    <scope>NUCLEOTIDE SEQUENCE [LARGE SCALE GENOMIC DNA]</scope>
    <source>
        <tissue evidence="1">Leaf</tissue>
    </source>
</reference>
<accession>A0ABR0MHN8</accession>
<protein>
    <recommendedName>
        <fullName evidence="3">RNase H type-1 domain-containing protein</fullName>
    </recommendedName>
</protein>
<keyword evidence="2" id="KW-1185">Reference proteome</keyword>
<gene>
    <name evidence="1" type="ORF">PVK06_049062</name>
</gene>
<evidence type="ECO:0000313" key="2">
    <source>
        <dbReference type="Proteomes" id="UP001358586"/>
    </source>
</evidence>
<evidence type="ECO:0008006" key="3">
    <source>
        <dbReference type="Google" id="ProtNLM"/>
    </source>
</evidence>
<organism evidence="1 2">
    <name type="scientific">Gossypium arboreum</name>
    <name type="common">Tree cotton</name>
    <name type="synonym">Gossypium nanking</name>
    <dbReference type="NCBI Taxonomy" id="29729"/>
    <lineage>
        <taxon>Eukaryota</taxon>
        <taxon>Viridiplantae</taxon>
        <taxon>Streptophyta</taxon>
        <taxon>Embryophyta</taxon>
        <taxon>Tracheophyta</taxon>
        <taxon>Spermatophyta</taxon>
        <taxon>Magnoliopsida</taxon>
        <taxon>eudicotyledons</taxon>
        <taxon>Gunneridae</taxon>
        <taxon>Pentapetalae</taxon>
        <taxon>rosids</taxon>
        <taxon>malvids</taxon>
        <taxon>Malvales</taxon>
        <taxon>Malvaceae</taxon>
        <taxon>Malvoideae</taxon>
        <taxon>Gossypium</taxon>
    </lineage>
</organism>